<dbReference type="PANTHER" id="PTHR35278">
    <property type="entry name" value="TRANSMEMBRANE PROTEIN-RELATED"/>
    <property type="match status" value="1"/>
</dbReference>
<proteinExistence type="predicted"/>
<comment type="caution">
    <text evidence="1">The sequence shown here is derived from an EMBL/GenBank/DDBJ whole genome shotgun (WGS) entry which is preliminary data.</text>
</comment>
<organism evidence="1 2">
    <name type="scientific">Ananas comosus</name>
    <name type="common">Pineapple</name>
    <name type="synonym">Ananas ananas</name>
    <dbReference type="NCBI Taxonomy" id="4615"/>
    <lineage>
        <taxon>Eukaryota</taxon>
        <taxon>Viridiplantae</taxon>
        <taxon>Streptophyta</taxon>
        <taxon>Embryophyta</taxon>
        <taxon>Tracheophyta</taxon>
        <taxon>Spermatophyta</taxon>
        <taxon>Magnoliopsida</taxon>
        <taxon>Liliopsida</taxon>
        <taxon>Poales</taxon>
        <taxon>Bromeliaceae</taxon>
        <taxon>Bromelioideae</taxon>
        <taxon>Ananas</taxon>
    </lineage>
</organism>
<evidence type="ECO:0000313" key="2">
    <source>
        <dbReference type="Proteomes" id="UP000092600"/>
    </source>
</evidence>
<dbReference type="Proteomes" id="UP000092600">
    <property type="component" value="Unassembled WGS sequence"/>
</dbReference>
<reference evidence="1 2" key="1">
    <citation type="journal article" date="2016" name="DNA Res.">
        <title>The draft genome of MD-2 pineapple using hybrid error correction of long reads.</title>
        <authorList>
            <person name="Redwan R.M."/>
            <person name="Saidin A."/>
            <person name="Kumar S.V."/>
        </authorList>
    </citation>
    <scope>NUCLEOTIDE SEQUENCE [LARGE SCALE GENOMIC DNA]</scope>
    <source>
        <strain evidence="2">cv. MD2</strain>
        <tissue evidence="1">Leaf</tissue>
    </source>
</reference>
<dbReference type="PANTHER" id="PTHR35278:SF1">
    <property type="entry name" value="F8K7.16"/>
    <property type="match status" value="1"/>
</dbReference>
<accession>A0A199UT24</accession>
<name>A0A199UT24_ANACO</name>
<gene>
    <name evidence="1" type="ORF">ACMD2_10512</name>
</gene>
<evidence type="ECO:0000313" key="1">
    <source>
        <dbReference type="EMBL" id="OAY67948.1"/>
    </source>
</evidence>
<dbReference type="AlphaFoldDB" id="A0A199UT24"/>
<dbReference type="EMBL" id="LSRQ01005198">
    <property type="protein sequence ID" value="OAY67948.1"/>
    <property type="molecule type" value="Genomic_DNA"/>
</dbReference>
<sequence>MNFWLHNNGNRFYGKHCWFVNRGLHKSHRRLIWSAIGLSFWQVLQLSLRCDMGSDMLHRELLCRKSCEDGRRIVLLFIYLLYKIGICGCISKGMCKMLWSCIVSCFSSCEYLSMLAWFKLKNLKQSREERKRYLEDYYDTSSDDDLEERISYSRVPRSTELRRTLSKRSRDRRRIYLDRSLRPRSHRIRVGISRRSIYMNENDQGLKHHHGHVSSALHNIKVTHTSRFVQKANVKRIHHRRY</sequence>
<protein>
    <submittedName>
        <fullName evidence="1">Uncharacterized protein</fullName>
    </submittedName>
</protein>